<gene>
    <name evidence="1" type="primary">cbbY</name>
    <name evidence="1" type="ORF">BLL52_0106</name>
</gene>
<dbReference type="STRING" id="81479.RA876_14635"/>
<evidence type="ECO:0000313" key="2">
    <source>
        <dbReference type="Proteomes" id="UP000185911"/>
    </source>
</evidence>
<dbReference type="Pfam" id="PF00702">
    <property type="entry name" value="Hydrolase"/>
    <property type="match status" value="1"/>
</dbReference>
<keyword evidence="2" id="KW-1185">Reference proteome</keyword>
<comment type="caution">
    <text evidence="1">The sequence shown here is derived from an EMBL/GenBank/DDBJ whole genome shotgun (WGS) entry which is preliminary data.</text>
</comment>
<dbReference type="NCBIfam" id="TIGR01509">
    <property type="entry name" value="HAD-SF-IA-v3"/>
    <property type="match status" value="1"/>
</dbReference>
<dbReference type="InterPro" id="IPR023198">
    <property type="entry name" value="PGP-like_dom2"/>
</dbReference>
<sequence length="242" mass="26328">MTTDALQALIFDVDGTLADTESVHMAAFNHAFAELGLDWVWTPEIYTQLLEISGGKERILHYWKQRNPDVKELDANALTDRINRMHELKTAAYESAINAGAVALRPGVLELMDEALSEGLQLAIATTTSPVNIAALLRRAIGPDWRLNFAAIGDASTAPIKKPHPQVYLQMLDALQLPAAHCLAFEDSSNGLRAATAAGLQTIVTPSAFTSHHDFSGALRVVPDLSHVTVAQLREWQNSARA</sequence>
<dbReference type="InterPro" id="IPR036412">
    <property type="entry name" value="HAD-like_sf"/>
</dbReference>
<dbReference type="SFLD" id="SFLDG01129">
    <property type="entry name" value="C1.5:_HAD__Beta-PGM__Phosphata"/>
    <property type="match status" value="1"/>
</dbReference>
<protein>
    <submittedName>
        <fullName evidence="1">Protein cbbY</fullName>
    </submittedName>
</protein>
<dbReference type="Gene3D" id="1.10.150.240">
    <property type="entry name" value="Putative phosphatase, domain 2"/>
    <property type="match status" value="1"/>
</dbReference>
<dbReference type="PANTHER" id="PTHR42896">
    <property type="entry name" value="XYLULOSE-1,5-BISPHOSPHATE (XUBP) PHOSPHATASE"/>
    <property type="match status" value="1"/>
</dbReference>
<dbReference type="RefSeq" id="WP_075584782.1">
    <property type="nucleotide sequence ID" value="NZ_MSYM01000001.1"/>
</dbReference>
<dbReference type="PANTHER" id="PTHR42896:SF2">
    <property type="entry name" value="CBBY-LIKE PROTEIN"/>
    <property type="match status" value="1"/>
</dbReference>
<reference evidence="1 2" key="1">
    <citation type="submission" date="2017-01" db="EMBL/GenBank/DDBJ databases">
        <title>Genome sequence of Rhodoferax antarcticus ANT.BR, a psychrophilic purple nonsulfur bacterium from an Antarctic microbial mat.</title>
        <authorList>
            <person name="Baker J."/>
            <person name="Riester C."/>
            <person name="Skinner B."/>
            <person name="Newell A."/>
            <person name="Swingley W."/>
            <person name="Madigan M."/>
            <person name="Jung D."/>
            <person name="Asao M."/>
            <person name="Chen M."/>
            <person name="Loughlin P."/>
            <person name="Pan H."/>
            <person name="Lin S."/>
            <person name="Li N."/>
            <person name="Shaw J."/>
            <person name="Prado M."/>
            <person name="Sherman C."/>
            <person name="Li X."/>
            <person name="Tang J."/>
            <person name="Blankenship R."/>
            <person name="Zhao T."/>
            <person name="Touchman J."/>
            <person name="Sattley M."/>
        </authorList>
    </citation>
    <scope>NUCLEOTIDE SEQUENCE [LARGE SCALE GENOMIC DNA]</scope>
    <source>
        <strain evidence="1 2">ANT.BR</strain>
    </source>
</reference>
<dbReference type="SFLD" id="SFLDS00003">
    <property type="entry name" value="Haloacid_Dehalogenase"/>
    <property type="match status" value="1"/>
</dbReference>
<dbReference type="InterPro" id="IPR023214">
    <property type="entry name" value="HAD_sf"/>
</dbReference>
<dbReference type="InterPro" id="IPR006439">
    <property type="entry name" value="HAD-SF_hydro_IA"/>
</dbReference>
<dbReference type="InterPro" id="IPR044999">
    <property type="entry name" value="CbbY-like"/>
</dbReference>
<organism evidence="1 2">
    <name type="scientific">Rhodoferax antarcticus ANT.BR</name>
    <dbReference type="NCBI Taxonomy" id="1111071"/>
    <lineage>
        <taxon>Bacteria</taxon>
        <taxon>Pseudomonadati</taxon>
        <taxon>Pseudomonadota</taxon>
        <taxon>Betaproteobacteria</taxon>
        <taxon>Burkholderiales</taxon>
        <taxon>Comamonadaceae</taxon>
        <taxon>Rhodoferax</taxon>
    </lineage>
</organism>
<dbReference type="EMBL" id="MSYM01000001">
    <property type="protein sequence ID" value="OLP08499.1"/>
    <property type="molecule type" value="Genomic_DNA"/>
</dbReference>
<proteinExistence type="predicted"/>
<dbReference type="PRINTS" id="PR00413">
    <property type="entry name" value="HADHALOGNASE"/>
</dbReference>
<accession>A0A1Q8YKN3</accession>
<dbReference type="GO" id="GO:0016787">
    <property type="term" value="F:hydrolase activity"/>
    <property type="evidence" value="ECO:0007669"/>
    <property type="project" value="InterPro"/>
</dbReference>
<dbReference type="Proteomes" id="UP000185911">
    <property type="component" value="Unassembled WGS sequence"/>
</dbReference>
<evidence type="ECO:0000313" key="1">
    <source>
        <dbReference type="EMBL" id="OLP08499.1"/>
    </source>
</evidence>
<name>A0A1Q8YKN3_9BURK</name>
<dbReference type="SUPFAM" id="SSF56784">
    <property type="entry name" value="HAD-like"/>
    <property type="match status" value="1"/>
</dbReference>
<dbReference type="Gene3D" id="3.40.50.1000">
    <property type="entry name" value="HAD superfamily/HAD-like"/>
    <property type="match status" value="1"/>
</dbReference>
<dbReference type="AlphaFoldDB" id="A0A1Q8YKN3"/>